<dbReference type="EMBL" id="JARAOO010000013">
    <property type="protein sequence ID" value="KAJ7947244.1"/>
    <property type="molecule type" value="Genomic_DNA"/>
</dbReference>
<dbReference type="PANTHER" id="PTHR47605:SF2">
    <property type="entry name" value="TRANSCRIPTIONAL ELONGATION REGULATOR MINIYO"/>
    <property type="match status" value="1"/>
</dbReference>
<accession>A0AAD7KWA9</accession>
<dbReference type="AlphaFoldDB" id="A0AAD7KWA9"/>
<reference evidence="2" key="1">
    <citation type="journal article" date="2023" name="Science">
        <title>Elucidation of the pathway for biosynthesis of saponin adjuvants from the soapbark tree.</title>
        <authorList>
            <person name="Reed J."/>
            <person name="Orme A."/>
            <person name="El-Demerdash A."/>
            <person name="Owen C."/>
            <person name="Martin L.B.B."/>
            <person name="Misra R.C."/>
            <person name="Kikuchi S."/>
            <person name="Rejzek M."/>
            <person name="Martin A.C."/>
            <person name="Harkess A."/>
            <person name="Leebens-Mack J."/>
            <person name="Louveau T."/>
            <person name="Stephenson M.J."/>
            <person name="Osbourn A."/>
        </authorList>
    </citation>
    <scope>NUCLEOTIDE SEQUENCE</scope>
    <source>
        <strain evidence="2">S10</strain>
    </source>
</reference>
<organism evidence="2 3">
    <name type="scientific">Quillaja saponaria</name>
    <name type="common">Soap bark tree</name>
    <dbReference type="NCBI Taxonomy" id="32244"/>
    <lineage>
        <taxon>Eukaryota</taxon>
        <taxon>Viridiplantae</taxon>
        <taxon>Streptophyta</taxon>
        <taxon>Embryophyta</taxon>
        <taxon>Tracheophyta</taxon>
        <taxon>Spermatophyta</taxon>
        <taxon>Magnoliopsida</taxon>
        <taxon>eudicotyledons</taxon>
        <taxon>Gunneridae</taxon>
        <taxon>Pentapetalae</taxon>
        <taxon>rosids</taxon>
        <taxon>fabids</taxon>
        <taxon>Fabales</taxon>
        <taxon>Quillajaceae</taxon>
        <taxon>Quillaja</taxon>
    </lineage>
</organism>
<evidence type="ECO:0000256" key="1">
    <source>
        <dbReference type="SAM" id="MobiDB-lite"/>
    </source>
</evidence>
<feature type="compositionally biased region" description="Basic and acidic residues" evidence="1">
    <location>
        <begin position="1"/>
        <end position="11"/>
    </location>
</feature>
<sequence length="157" mass="17310">MEKQSKGREPKSSTGQKTLGTNAENYASFLIGSIVEKGISDDPLKKPAPIPLPKPTVLPFPIARHRSHGPHWGPIGSKSGDHENDDSESNDEDDEDKNFAQFGAMADFANPVHKKKKKGLDFSRWKEHVQGDNSSMAKKSDENMLHSSKTTRKVKGC</sequence>
<protein>
    <submittedName>
        <fullName evidence="2">Transcriptional elongation regulator MINIYO</fullName>
    </submittedName>
</protein>
<feature type="region of interest" description="Disordered" evidence="1">
    <location>
        <begin position="1"/>
        <end position="23"/>
    </location>
</feature>
<feature type="compositionally biased region" description="Basic and acidic residues" evidence="1">
    <location>
        <begin position="119"/>
        <end position="130"/>
    </location>
</feature>
<dbReference type="PANTHER" id="PTHR47605">
    <property type="entry name" value="TRANSCRIPTIONAL ELONGATION REGULATOR MINIYO"/>
    <property type="match status" value="1"/>
</dbReference>
<gene>
    <name evidence="2" type="ORF">O6P43_032080</name>
</gene>
<proteinExistence type="predicted"/>
<dbReference type="KEGG" id="qsa:O6P43_032080"/>
<evidence type="ECO:0000313" key="3">
    <source>
        <dbReference type="Proteomes" id="UP001163823"/>
    </source>
</evidence>
<feature type="compositionally biased region" description="Polar residues" evidence="1">
    <location>
        <begin position="12"/>
        <end position="23"/>
    </location>
</feature>
<evidence type="ECO:0000313" key="2">
    <source>
        <dbReference type="EMBL" id="KAJ7947244.1"/>
    </source>
</evidence>
<feature type="compositionally biased region" description="Acidic residues" evidence="1">
    <location>
        <begin position="83"/>
        <end position="96"/>
    </location>
</feature>
<comment type="caution">
    <text evidence="2">The sequence shown here is derived from an EMBL/GenBank/DDBJ whole genome shotgun (WGS) entry which is preliminary data.</text>
</comment>
<name>A0AAD7KWA9_QUISA</name>
<dbReference type="InterPro" id="IPR055326">
    <property type="entry name" value="MINIYO"/>
</dbReference>
<feature type="region of interest" description="Disordered" evidence="1">
    <location>
        <begin position="59"/>
        <end position="157"/>
    </location>
</feature>
<keyword evidence="3" id="KW-1185">Reference proteome</keyword>
<dbReference type="Proteomes" id="UP001163823">
    <property type="component" value="Chromosome 13"/>
</dbReference>